<dbReference type="InterPro" id="IPR003439">
    <property type="entry name" value="ABC_transporter-like_ATP-bd"/>
</dbReference>
<dbReference type="InterPro" id="IPR005074">
    <property type="entry name" value="Peptidase_C39"/>
</dbReference>
<evidence type="ECO:0000313" key="11">
    <source>
        <dbReference type="EMBL" id="MCL6270907.1"/>
    </source>
</evidence>
<gene>
    <name evidence="11" type="ORF">M3P05_13335</name>
</gene>
<comment type="caution">
    <text evidence="11">The sequence shown here is derived from an EMBL/GenBank/DDBJ whole genome shotgun (WGS) entry which is preliminary data.</text>
</comment>
<dbReference type="Proteomes" id="UP001203338">
    <property type="component" value="Unassembled WGS sequence"/>
</dbReference>
<dbReference type="Gene3D" id="3.90.70.10">
    <property type="entry name" value="Cysteine proteinases"/>
    <property type="match status" value="1"/>
</dbReference>
<organism evidence="11 12">
    <name type="scientific">Parendozoicomonas callyspongiae</name>
    <dbReference type="NCBI Taxonomy" id="2942213"/>
    <lineage>
        <taxon>Bacteria</taxon>
        <taxon>Pseudomonadati</taxon>
        <taxon>Pseudomonadota</taxon>
        <taxon>Gammaproteobacteria</taxon>
        <taxon>Oceanospirillales</taxon>
        <taxon>Endozoicomonadaceae</taxon>
        <taxon>Parendozoicomonas</taxon>
    </lineage>
</organism>
<dbReference type="PANTHER" id="PTHR24221:SF248">
    <property type="entry name" value="ABC TRANSPORTER TRANSMEMBRANE REGION"/>
    <property type="match status" value="1"/>
</dbReference>
<reference evidence="11 12" key="1">
    <citation type="submission" date="2022-05" db="EMBL/GenBank/DDBJ databases">
        <authorList>
            <person name="Park J.-S."/>
        </authorList>
    </citation>
    <scope>NUCLEOTIDE SEQUENCE [LARGE SCALE GENOMIC DNA]</scope>
    <source>
        <strain evidence="11 12">2012CJ34-2</strain>
    </source>
</reference>
<evidence type="ECO:0000256" key="4">
    <source>
        <dbReference type="ARBA" id="ARBA00022840"/>
    </source>
</evidence>
<sequence length="718" mass="79627">MNKKKITGATLVECLETVCNLYRRKISLSSLLAGLPLSGGQLTPSLFHRAAERAGLEARVSDVAKEKLEEFNCPLILILNKGAVVLLRLNVHKDEAFVWDNGEPKAESFSEMMADYTGYAIPVTQATDTGLDMDRDGERAFVSGFLSRYPWFVSVLKRYWKVYRDVLLASFLINIFALVSPLFVMNVYDRVVPNNATETLWMLSLGVLLAFVFDFVLKLQRAWFIDYAGKNIDMEISSRLLEKVMGLKMIARPQSTGSFVNNLNEFDSLRSFITSACVTTLVDLPFVFLFFALIAWIGGYMALIPLVSMLLCLGIAWLVNRPLQERINKQQQVSASRQALLTEAVQGLEAIKGSGSESSIQYRWERMVSFLADNGLFIRRLQNLSSQGAMFVLQLNTVMLVIAGVYMIGLGELSMGGLIASIMIAGRCAAPVNQLIGLLNQYERAKQALDQGDHIISLPQEREQDKNYLRPDRLDGSWNIQQLRFSYPEQPPLLDGLDFTIKPNEKVAILGRMGSGKTSLIKLLMGFYEPTSGNISLDGIDQRQIDPAVIRKGIGYVPQSVQLLSGTIRENIEMGRHGFSDDDVVRAARLAGLGELISHSPNGLEYQVGEAGRNLSGGQVQAVGLARALLGDPGILIMDEPTSAMDNRTEAQVCENLRQICQNRTLIMVTHRMSMLAMMSRIIVVERGQIVADGSPDILKAGQNEKRKQNLKVQAADV</sequence>
<feature type="domain" description="ABC transporter" evidence="8">
    <location>
        <begin position="478"/>
        <end position="712"/>
    </location>
</feature>
<dbReference type="Pfam" id="PF03412">
    <property type="entry name" value="Peptidase_C39"/>
    <property type="match status" value="1"/>
</dbReference>
<dbReference type="InterPro" id="IPR027417">
    <property type="entry name" value="P-loop_NTPase"/>
</dbReference>
<evidence type="ECO:0000256" key="1">
    <source>
        <dbReference type="ARBA" id="ARBA00004651"/>
    </source>
</evidence>
<evidence type="ECO:0000256" key="7">
    <source>
        <dbReference type="SAM" id="Phobius"/>
    </source>
</evidence>
<dbReference type="SUPFAM" id="SSF90123">
    <property type="entry name" value="ABC transporter transmembrane region"/>
    <property type="match status" value="1"/>
</dbReference>
<feature type="transmembrane region" description="Helical" evidence="7">
    <location>
        <begin position="200"/>
        <end position="217"/>
    </location>
</feature>
<dbReference type="SUPFAM" id="SSF52540">
    <property type="entry name" value="P-loop containing nucleoside triphosphate hydrolases"/>
    <property type="match status" value="1"/>
</dbReference>
<dbReference type="Gene3D" id="1.20.1560.10">
    <property type="entry name" value="ABC transporter type 1, transmembrane domain"/>
    <property type="match status" value="1"/>
</dbReference>
<dbReference type="PROSITE" id="PS50893">
    <property type="entry name" value="ABC_TRANSPORTER_2"/>
    <property type="match status" value="1"/>
</dbReference>
<comment type="subcellular location">
    <subcellularLocation>
        <location evidence="1">Cell membrane</location>
        <topology evidence="1">Multi-pass membrane protein</topology>
    </subcellularLocation>
</comment>
<dbReference type="CDD" id="cd18587">
    <property type="entry name" value="ABC_6TM_LapB_like"/>
    <property type="match status" value="1"/>
</dbReference>
<dbReference type="PANTHER" id="PTHR24221">
    <property type="entry name" value="ATP-BINDING CASSETTE SUB-FAMILY B"/>
    <property type="match status" value="1"/>
</dbReference>
<dbReference type="InterPro" id="IPR003593">
    <property type="entry name" value="AAA+_ATPase"/>
</dbReference>
<dbReference type="Pfam" id="PF00664">
    <property type="entry name" value="ABC_membrane"/>
    <property type="match status" value="1"/>
</dbReference>
<dbReference type="Pfam" id="PF00005">
    <property type="entry name" value="ABC_tran"/>
    <property type="match status" value="1"/>
</dbReference>
<dbReference type="InterPro" id="IPR036640">
    <property type="entry name" value="ABC1_TM_sf"/>
</dbReference>
<name>A0ABT0PJI9_9GAMM</name>
<evidence type="ECO:0000256" key="6">
    <source>
        <dbReference type="ARBA" id="ARBA00023136"/>
    </source>
</evidence>
<feature type="domain" description="Peptidase C39" evidence="10">
    <location>
        <begin position="3"/>
        <end position="123"/>
    </location>
</feature>
<evidence type="ECO:0000256" key="2">
    <source>
        <dbReference type="ARBA" id="ARBA00022692"/>
    </source>
</evidence>
<dbReference type="SMART" id="SM00382">
    <property type="entry name" value="AAA"/>
    <property type="match status" value="1"/>
</dbReference>
<dbReference type="InterPro" id="IPR039421">
    <property type="entry name" value="Type_1_exporter"/>
</dbReference>
<dbReference type="EMBL" id="JAMFLX010000017">
    <property type="protein sequence ID" value="MCL6270907.1"/>
    <property type="molecule type" value="Genomic_DNA"/>
</dbReference>
<keyword evidence="3" id="KW-0547">Nucleotide-binding</keyword>
<evidence type="ECO:0000256" key="5">
    <source>
        <dbReference type="ARBA" id="ARBA00022989"/>
    </source>
</evidence>
<feature type="domain" description="ABC transmembrane type-1" evidence="9">
    <location>
        <begin position="166"/>
        <end position="444"/>
    </location>
</feature>
<feature type="transmembrane region" description="Helical" evidence="7">
    <location>
        <begin position="300"/>
        <end position="319"/>
    </location>
</feature>
<keyword evidence="2 7" id="KW-0812">Transmembrane</keyword>
<dbReference type="PROSITE" id="PS50929">
    <property type="entry name" value="ABC_TM1F"/>
    <property type="match status" value="1"/>
</dbReference>
<evidence type="ECO:0000259" key="9">
    <source>
        <dbReference type="PROSITE" id="PS50929"/>
    </source>
</evidence>
<evidence type="ECO:0000259" key="10">
    <source>
        <dbReference type="PROSITE" id="PS50990"/>
    </source>
</evidence>
<dbReference type="NCBIfam" id="TIGR03375">
    <property type="entry name" value="type_I_sec_LssB"/>
    <property type="match status" value="1"/>
</dbReference>
<dbReference type="InterPro" id="IPR011527">
    <property type="entry name" value="ABC1_TM_dom"/>
</dbReference>
<feature type="transmembrane region" description="Helical" evidence="7">
    <location>
        <begin position="272"/>
        <end position="294"/>
    </location>
</feature>
<dbReference type="RefSeq" id="WP_249700213.1">
    <property type="nucleotide sequence ID" value="NZ_JAMFLX010000017.1"/>
</dbReference>
<dbReference type="InterPro" id="IPR017750">
    <property type="entry name" value="ATPase_T1SS"/>
</dbReference>
<evidence type="ECO:0000313" key="12">
    <source>
        <dbReference type="Proteomes" id="UP001203338"/>
    </source>
</evidence>
<proteinExistence type="predicted"/>
<evidence type="ECO:0000256" key="3">
    <source>
        <dbReference type="ARBA" id="ARBA00022741"/>
    </source>
</evidence>
<keyword evidence="6 7" id="KW-0472">Membrane</keyword>
<dbReference type="PROSITE" id="PS50990">
    <property type="entry name" value="PEPTIDASE_C39"/>
    <property type="match status" value="1"/>
</dbReference>
<keyword evidence="5 7" id="KW-1133">Transmembrane helix</keyword>
<keyword evidence="4" id="KW-0067">ATP-binding</keyword>
<feature type="transmembrane region" description="Helical" evidence="7">
    <location>
        <begin position="166"/>
        <end position="188"/>
    </location>
</feature>
<accession>A0ABT0PJI9</accession>
<protein>
    <submittedName>
        <fullName evidence="11">Type I secretion system permease/ATPase</fullName>
    </submittedName>
</protein>
<feature type="transmembrane region" description="Helical" evidence="7">
    <location>
        <begin position="389"/>
        <end position="409"/>
    </location>
</feature>
<evidence type="ECO:0000259" key="8">
    <source>
        <dbReference type="PROSITE" id="PS50893"/>
    </source>
</evidence>
<keyword evidence="12" id="KW-1185">Reference proteome</keyword>
<dbReference type="Gene3D" id="3.40.50.300">
    <property type="entry name" value="P-loop containing nucleotide triphosphate hydrolases"/>
    <property type="match status" value="1"/>
</dbReference>